<dbReference type="InterPro" id="IPR054030">
    <property type="entry name" value="Gp5_Vgr_C"/>
</dbReference>
<dbReference type="NCBIfam" id="TIGR03361">
    <property type="entry name" value="VI_Rhs_Vgr"/>
    <property type="match status" value="1"/>
</dbReference>
<dbReference type="SUPFAM" id="SSF69279">
    <property type="entry name" value="Phage tail proteins"/>
    <property type="match status" value="2"/>
</dbReference>
<protein>
    <submittedName>
        <fullName evidence="6">Type VI secretion system</fullName>
    </submittedName>
</protein>
<dbReference type="Pfam" id="PF04717">
    <property type="entry name" value="Phage_base_V"/>
    <property type="match status" value="1"/>
</dbReference>
<dbReference type="NCBIfam" id="TIGR01646">
    <property type="entry name" value="vgr_GE"/>
    <property type="match status" value="1"/>
</dbReference>
<dbReference type="Proteomes" id="UP000288002">
    <property type="component" value="Unassembled WGS sequence"/>
</dbReference>
<evidence type="ECO:0000256" key="3">
    <source>
        <dbReference type="ARBA" id="ARBA00022525"/>
    </source>
</evidence>
<dbReference type="Gene3D" id="2.40.50.230">
    <property type="entry name" value="Gp5 N-terminal domain"/>
    <property type="match status" value="1"/>
</dbReference>
<evidence type="ECO:0000259" key="5">
    <source>
        <dbReference type="Pfam" id="PF22178"/>
    </source>
</evidence>
<comment type="caution">
    <text evidence="6">The sequence shown here is derived from an EMBL/GenBank/DDBJ whole genome shotgun (WGS) entry which is preliminary data.</text>
</comment>
<dbReference type="Gene3D" id="4.10.220.110">
    <property type="match status" value="1"/>
</dbReference>
<evidence type="ECO:0000256" key="1">
    <source>
        <dbReference type="ARBA" id="ARBA00004613"/>
    </source>
</evidence>
<comment type="subcellular location">
    <subcellularLocation>
        <location evidence="1">Secreted</location>
    </subcellularLocation>
</comment>
<dbReference type="AlphaFoldDB" id="A0AA94ER18"/>
<dbReference type="GO" id="GO:0005576">
    <property type="term" value="C:extracellular region"/>
    <property type="evidence" value="ECO:0007669"/>
    <property type="project" value="UniProtKB-SubCell"/>
</dbReference>
<dbReference type="InterPro" id="IPR017847">
    <property type="entry name" value="T6SS_RhsGE_Vgr_subset"/>
</dbReference>
<feature type="domain" description="Gp5/Type VI secretion system Vgr protein OB-fold" evidence="4">
    <location>
        <begin position="379"/>
        <end position="455"/>
    </location>
</feature>
<dbReference type="InterPro" id="IPR006533">
    <property type="entry name" value="T6SS_Vgr_RhsGE"/>
</dbReference>
<dbReference type="PANTHER" id="PTHR32305">
    <property type="match status" value="1"/>
</dbReference>
<dbReference type="PANTHER" id="PTHR32305:SF15">
    <property type="entry name" value="PROTEIN RHSA-RELATED"/>
    <property type="match status" value="1"/>
</dbReference>
<accession>A0AA94ER18</accession>
<dbReference type="InterPro" id="IPR006531">
    <property type="entry name" value="Gp5/Vgr_OB"/>
</dbReference>
<name>A0AA94ER18_9PSED</name>
<comment type="similarity">
    <text evidence="2">Belongs to the VgrG protein family.</text>
</comment>
<evidence type="ECO:0000256" key="2">
    <source>
        <dbReference type="ARBA" id="ARBA00005558"/>
    </source>
</evidence>
<sequence length="688" mass="76634">MSTAHACFSLSLNDIKHDLQVLSFTGHESISQPYTFEVELVSERANLRLESLMHQQAFLAFDLEGHGIHGVVYRVARGDSGKRLTRYSLTLVPRLSYLQHRFNQRIFQQMSVPQIITRILADNGIQRDLHRFHLGADYPPREYCVQAESDLHFIQRLCQEEGIHYHFQHSREKHLLVLGDNQTVFPRLEHPTPYRQDSGTVAENPAIQQWQVRVETRPTAAVRRDHDFRKTRFLLEATHRPDNDAARPALEDYRYPGRFTDGARGKQLTHRTLESHRADYLQARGHSDQPSLVAGHFLSISEHPCEENNGLWLLTEVNHRGKQPAVLEETLGEATAAADGGFIQGYRNDFVATPWEVIYRPPQSFAKPRIFGSQTAVVTGPVNEEIHCDAFGRVKVQFYWDREGNHDDHSSCWLRLASNWAGSAHGSVTLPRVGMEVLVSFLDGDPDHPVVSGCLINSANPAPYELPEHKTRSVFRSRSSPDNGGFNELHVEDRAGRELIYLRAQRDLEHKVENDSRLDVGNQRHETIKGHSISVLQAEDHRTVHGDRKTRLHASDHLHVSGDSHSRVDQLQAIEAGRQIHLNAGDHLVLNAGNSISLTVGGEHLVIGHGGIFSSSAIQVGGSPKAVTPARAAMPDGVDDLAAPAPLPAVLASTQLALMTTSSAMGATFCPLCEACRDGVCLPQENAA</sequence>
<organism evidence="6 7">
    <name type="scientific">Pseudomonas koreensis</name>
    <dbReference type="NCBI Taxonomy" id="198620"/>
    <lineage>
        <taxon>Bacteria</taxon>
        <taxon>Pseudomonadati</taxon>
        <taxon>Pseudomonadota</taxon>
        <taxon>Gammaproteobacteria</taxon>
        <taxon>Pseudomonadales</taxon>
        <taxon>Pseudomonadaceae</taxon>
        <taxon>Pseudomonas</taxon>
    </lineage>
</organism>
<dbReference type="SUPFAM" id="SSF69255">
    <property type="entry name" value="gp5 N-terminal domain-like"/>
    <property type="match status" value="1"/>
</dbReference>
<dbReference type="InterPro" id="IPR050708">
    <property type="entry name" value="T6SS_VgrG/RHS"/>
</dbReference>
<feature type="domain" description="Gp5/Type VI secretion system Vgr C-terminal trimerisation" evidence="5">
    <location>
        <begin position="473"/>
        <end position="579"/>
    </location>
</feature>
<evidence type="ECO:0000313" key="6">
    <source>
        <dbReference type="EMBL" id="RVD78319.1"/>
    </source>
</evidence>
<reference evidence="6 7" key="1">
    <citation type="submission" date="2016-10" db="EMBL/GenBank/DDBJ databases">
        <title>Search of new enzymes for the oxidation of sulfur compounds.</title>
        <authorList>
            <person name="Novo A."/>
            <person name="Moreira I.S."/>
            <person name="Castro P.M."/>
        </authorList>
    </citation>
    <scope>NUCLEOTIDE SEQUENCE [LARGE SCALE GENOMIC DNA]</scope>
    <source>
        <strain evidence="6 7">A9</strain>
    </source>
</reference>
<dbReference type="Gene3D" id="3.55.50.10">
    <property type="entry name" value="Baseplate protein-like domains"/>
    <property type="match status" value="1"/>
</dbReference>
<evidence type="ECO:0000313" key="7">
    <source>
        <dbReference type="Proteomes" id="UP000288002"/>
    </source>
</evidence>
<dbReference type="InterPro" id="IPR037026">
    <property type="entry name" value="Vgr_OB-fold_dom_sf"/>
</dbReference>
<proteinExistence type="inferred from homology"/>
<dbReference type="SUPFAM" id="SSF69349">
    <property type="entry name" value="Phage fibre proteins"/>
    <property type="match status" value="1"/>
</dbReference>
<keyword evidence="3" id="KW-0964">Secreted</keyword>
<dbReference type="Pfam" id="PF22178">
    <property type="entry name" value="Gp5_trimer_C"/>
    <property type="match status" value="1"/>
</dbReference>
<dbReference type="Gene3D" id="2.30.110.50">
    <property type="match status" value="1"/>
</dbReference>
<gene>
    <name evidence="6" type="ORF">A9HBioS_1505</name>
</gene>
<dbReference type="RefSeq" id="WP_127648436.1">
    <property type="nucleotide sequence ID" value="NZ_MKWS01000004.1"/>
</dbReference>
<evidence type="ECO:0000259" key="4">
    <source>
        <dbReference type="Pfam" id="PF04717"/>
    </source>
</evidence>
<dbReference type="EMBL" id="MKWS01000004">
    <property type="protein sequence ID" value="RVD78319.1"/>
    <property type="molecule type" value="Genomic_DNA"/>
</dbReference>
<dbReference type="Pfam" id="PF05954">
    <property type="entry name" value="Phage_GPD"/>
    <property type="match status" value="1"/>
</dbReference>